<name>A0A098TLK3_9CYAN</name>
<dbReference type="STRING" id="1497020.DO97_01340"/>
<dbReference type="InterPro" id="IPR022148">
    <property type="entry name" value="CopG_antitoxin"/>
</dbReference>
<keyword evidence="2" id="KW-1185">Reference proteome</keyword>
<dbReference type="Proteomes" id="UP000030170">
    <property type="component" value="Unassembled WGS sequence"/>
</dbReference>
<sequence length="76" mass="8753">MKASDFDKRFEAGEDITAYLDLKQATRPGLQAKRVNVDFPDWMVQSLDKEANRLGVTRQSLIKLWIADRLDHHQPG</sequence>
<dbReference type="RefSeq" id="WP_036531841.1">
    <property type="nucleotide sequence ID" value="NZ_JJML01000014.1"/>
</dbReference>
<accession>A0A098TLK3</accession>
<gene>
    <name evidence="1" type="ORF">DO97_01340</name>
</gene>
<dbReference type="GO" id="GO:0006355">
    <property type="term" value="P:regulation of DNA-templated transcription"/>
    <property type="evidence" value="ECO:0007669"/>
    <property type="project" value="InterPro"/>
</dbReference>
<dbReference type="AlphaFoldDB" id="A0A098TLK3"/>
<dbReference type="NCBIfam" id="NF047399">
    <property type="entry name" value="BrnA_antitoxin_add"/>
    <property type="match status" value="1"/>
</dbReference>
<evidence type="ECO:0000313" key="2">
    <source>
        <dbReference type="Proteomes" id="UP000030170"/>
    </source>
</evidence>
<evidence type="ECO:0000313" key="1">
    <source>
        <dbReference type="EMBL" id="KGF73190.1"/>
    </source>
</evidence>
<organism evidence="1 2">
    <name type="scientific">Neosynechococcus sphagnicola sy1</name>
    <dbReference type="NCBI Taxonomy" id="1497020"/>
    <lineage>
        <taxon>Bacteria</taxon>
        <taxon>Bacillati</taxon>
        <taxon>Cyanobacteriota</taxon>
        <taxon>Cyanophyceae</taxon>
        <taxon>Neosynechococcales</taxon>
        <taxon>Neosynechococcaceae</taxon>
        <taxon>Neosynechococcus</taxon>
    </lineage>
</organism>
<dbReference type="OrthoDB" id="9798485at2"/>
<dbReference type="SUPFAM" id="SSF47598">
    <property type="entry name" value="Ribbon-helix-helix"/>
    <property type="match status" value="1"/>
</dbReference>
<dbReference type="Pfam" id="PF12441">
    <property type="entry name" value="CopG_antitoxin"/>
    <property type="match status" value="1"/>
</dbReference>
<dbReference type="InterPro" id="IPR010985">
    <property type="entry name" value="Ribbon_hlx_hlx"/>
</dbReference>
<protein>
    <submittedName>
        <fullName evidence="1">CopG family transcriptional regulator</fullName>
    </submittedName>
</protein>
<comment type="caution">
    <text evidence="1">The sequence shown here is derived from an EMBL/GenBank/DDBJ whole genome shotgun (WGS) entry which is preliminary data.</text>
</comment>
<proteinExistence type="predicted"/>
<dbReference type="EMBL" id="JJML01000014">
    <property type="protein sequence ID" value="KGF73190.1"/>
    <property type="molecule type" value="Genomic_DNA"/>
</dbReference>
<reference evidence="1 2" key="1">
    <citation type="journal article" date="2014" name="Mol. Ecol.">
        <title>Evolution of Synechococcus.</title>
        <authorList>
            <person name="Dvorak P."/>
            <person name="Casamatta D."/>
            <person name="Hasler P."/>
            <person name="Poulickova A."/>
            <person name="Ondrej V."/>
            <person name="Sanges R."/>
        </authorList>
    </citation>
    <scope>NUCLEOTIDE SEQUENCE [LARGE SCALE GENOMIC DNA]</scope>
    <source>
        <strain evidence="1 2">CAUP A 1101</strain>
    </source>
</reference>